<sequence length="78" mass="8421">MNRTTFIASSLFALLNIAAFSAHAEASQKLDIQQVLSTVDDGGAACGVVNARMTYLDSHGQKRVFEYMKFADSCNEGS</sequence>
<dbReference type="RefSeq" id="WP_177041004.1">
    <property type="nucleotide sequence ID" value="NZ_JACAOQ010000010.1"/>
</dbReference>
<reference evidence="4 5" key="1">
    <citation type="submission" date="2020-04" db="EMBL/GenBank/DDBJ databases">
        <title>Molecular characterization of pseudomonads from Agaricus bisporus reveal novel blotch 2 pathogens in Western Europe.</title>
        <authorList>
            <person name="Taparia T."/>
            <person name="Krijger M."/>
            <person name="Haynes E."/>
            <person name="Elpinstone J.G."/>
            <person name="Noble R."/>
            <person name="Van Der Wolf J."/>
        </authorList>
    </citation>
    <scope>NUCLEOTIDE SEQUENCE [LARGE SCALE GENOMIC DNA]</scope>
    <source>
        <strain evidence="3 5">IPO3781</strain>
        <strain evidence="2 4">IPO3782</strain>
    </source>
</reference>
<gene>
    <name evidence="2" type="ORF">HX822_03395</name>
    <name evidence="3" type="ORF">HX828_15520</name>
</gene>
<keyword evidence="1" id="KW-0732">Signal</keyword>
<evidence type="ECO:0000313" key="5">
    <source>
        <dbReference type="Proteomes" id="UP000537188"/>
    </source>
</evidence>
<accession>A0A7Y8JN32</accession>
<dbReference type="Pfam" id="PF10976">
    <property type="entry name" value="DUF2790"/>
    <property type="match status" value="1"/>
</dbReference>
<evidence type="ECO:0000313" key="3">
    <source>
        <dbReference type="EMBL" id="NWE76973.1"/>
    </source>
</evidence>
<evidence type="ECO:0000313" key="4">
    <source>
        <dbReference type="Proteomes" id="UP000531950"/>
    </source>
</evidence>
<feature type="signal peptide" evidence="1">
    <location>
        <begin position="1"/>
        <end position="24"/>
    </location>
</feature>
<organism evidence="2 4">
    <name type="scientific">Pseudomonas yamanorum</name>
    <dbReference type="NCBI Taxonomy" id="515393"/>
    <lineage>
        <taxon>Bacteria</taxon>
        <taxon>Pseudomonadati</taxon>
        <taxon>Pseudomonadota</taxon>
        <taxon>Gammaproteobacteria</taxon>
        <taxon>Pseudomonadales</taxon>
        <taxon>Pseudomonadaceae</taxon>
        <taxon>Pseudomonas</taxon>
    </lineage>
</organism>
<dbReference type="InterPro" id="IPR021245">
    <property type="entry name" value="DUF2790"/>
</dbReference>
<dbReference type="Proteomes" id="UP000531950">
    <property type="component" value="Unassembled WGS sequence"/>
</dbReference>
<feature type="chain" id="PRO_5036407127" evidence="1">
    <location>
        <begin position="25"/>
        <end position="78"/>
    </location>
</feature>
<dbReference type="EMBL" id="JACARF010000016">
    <property type="protein sequence ID" value="NWE76973.1"/>
    <property type="molecule type" value="Genomic_DNA"/>
</dbReference>
<evidence type="ECO:0000313" key="2">
    <source>
        <dbReference type="EMBL" id="NWE11970.1"/>
    </source>
</evidence>
<evidence type="ECO:0000256" key="1">
    <source>
        <dbReference type="SAM" id="SignalP"/>
    </source>
</evidence>
<dbReference type="EMBL" id="JACARG010000009">
    <property type="protein sequence ID" value="NWE11970.1"/>
    <property type="molecule type" value="Genomic_DNA"/>
</dbReference>
<dbReference type="AlphaFoldDB" id="A0A7Y8JN32"/>
<dbReference type="Proteomes" id="UP000537188">
    <property type="component" value="Unassembled WGS sequence"/>
</dbReference>
<dbReference type="Gene3D" id="2.30.140.50">
    <property type="entry name" value="Protein of unknown function DUF2790"/>
    <property type="match status" value="1"/>
</dbReference>
<name>A0A7Y8JN32_9PSED</name>
<proteinExistence type="predicted"/>
<comment type="caution">
    <text evidence="2">The sequence shown here is derived from an EMBL/GenBank/DDBJ whole genome shotgun (WGS) entry which is preliminary data.</text>
</comment>
<protein>
    <submittedName>
        <fullName evidence="2">DUF2790 domain-containing protein</fullName>
    </submittedName>
</protein>